<name>A0A5C3M6D9_9AGAR</name>
<protein>
    <submittedName>
        <fullName evidence="1">Uncharacterized protein</fullName>
    </submittedName>
</protein>
<accession>A0A5C3M6D9</accession>
<reference evidence="1 2" key="1">
    <citation type="journal article" date="2019" name="Nat. Ecol. Evol.">
        <title>Megaphylogeny resolves global patterns of mushroom evolution.</title>
        <authorList>
            <person name="Varga T."/>
            <person name="Krizsan K."/>
            <person name="Foldi C."/>
            <person name="Dima B."/>
            <person name="Sanchez-Garcia M."/>
            <person name="Sanchez-Ramirez S."/>
            <person name="Szollosi G.J."/>
            <person name="Szarkandi J.G."/>
            <person name="Papp V."/>
            <person name="Albert L."/>
            <person name="Andreopoulos W."/>
            <person name="Angelini C."/>
            <person name="Antonin V."/>
            <person name="Barry K.W."/>
            <person name="Bougher N.L."/>
            <person name="Buchanan P."/>
            <person name="Buyck B."/>
            <person name="Bense V."/>
            <person name="Catcheside P."/>
            <person name="Chovatia M."/>
            <person name="Cooper J."/>
            <person name="Damon W."/>
            <person name="Desjardin D."/>
            <person name="Finy P."/>
            <person name="Geml J."/>
            <person name="Haridas S."/>
            <person name="Hughes K."/>
            <person name="Justo A."/>
            <person name="Karasinski D."/>
            <person name="Kautmanova I."/>
            <person name="Kiss B."/>
            <person name="Kocsube S."/>
            <person name="Kotiranta H."/>
            <person name="LaButti K.M."/>
            <person name="Lechner B.E."/>
            <person name="Liimatainen K."/>
            <person name="Lipzen A."/>
            <person name="Lukacs Z."/>
            <person name="Mihaltcheva S."/>
            <person name="Morgado L.N."/>
            <person name="Niskanen T."/>
            <person name="Noordeloos M.E."/>
            <person name="Ohm R.A."/>
            <person name="Ortiz-Santana B."/>
            <person name="Ovrebo C."/>
            <person name="Racz N."/>
            <person name="Riley R."/>
            <person name="Savchenko A."/>
            <person name="Shiryaev A."/>
            <person name="Soop K."/>
            <person name="Spirin V."/>
            <person name="Szebenyi C."/>
            <person name="Tomsovsky M."/>
            <person name="Tulloss R.E."/>
            <person name="Uehling J."/>
            <person name="Grigoriev I.V."/>
            <person name="Vagvolgyi C."/>
            <person name="Papp T."/>
            <person name="Martin F.M."/>
            <person name="Miettinen O."/>
            <person name="Hibbett D.S."/>
            <person name="Nagy L.G."/>
        </authorList>
    </citation>
    <scope>NUCLEOTIDE SEQUENCE [LARGE SCALE GENOMIC DNA]</scope>
    <source>
        <strain evidence="1 2">CBS 166.37</strain>
    </source>
</reference>
<dbReference type="EMBL" id="ML213595">
    <property type="protein sequence ID" value="TFK41014.1"/>
    <property type="molecule type" value="Genomic_DNA"/>
</dbReference>
<sequence length="223" mass="24916">MHSLFGRYWRSAWTLRSSITRNRVIRLSSASAFIIRPPSRVAPREVPTPLVFVSASTWDEDSSKGITELSSMLAEKGFTCVQTDLKIPDSVLSTEMMQKFEAELKSAINYSMIPFPPVIFARSKACLIAQTYISSHPATGLVLISPPASNADIDERWLPARLPEFDFEPQFPIAVLGTSQETKALQKAHRLCQAQNVDVITVDNVDGKQMFAKIEEWLDELGI</sequence>
<dbReference type="Gene3D" id="3.40.50.1820">
    <property type="entry name" value="alpha/beta hydrolase"/>
    <property type="match status" value="1"/>
</dbReference>
<dbReference type="InterPro" id="IPR029058">
    <property type="entry name" value="AB_hydrolase_fold"/>
</dbReference>
<evidence type="ECO:0000313" key="1">
    <source>
        <dbReference type="EMBL" id="TFK41014.1"/>
    </source>
</evidence>
<evidence type="ECO:0000313" key="2">
    <source>
        <dbReference type="Proteomes" id="UP000308652"/>
    </source>
</evidence>
<proteinExistence type="predicted"/>
<dbReference type="SUPFAM" id="SSF53474">
    <property type="entry name" value="alpha/beta-Hydrolases"/>
    <property type="match status" value="1"/>
</dbReference>
<keyword evidence="2" id="KW-1185">Reference proteome</keyword>
<dbReference type="AlphaFoldDB" id="A0A5C3M6D9"/>
<organism evidence="1 2">
    <name type="scientific">Crucibulum laeve</name>
    <dbReference type="NCBI Taxonomy" id="68775"/>
    <lineage>
        <taxon>Eukaryota</taxon>
        <taxon>Fungi</taxon>
        <taxon>Dikarya</taxon>
        <taxon>Basidiomycota</taxon>
        <taxon>Agaricomycotina</taxon>
        <taxon>Agaricomycetes</taxon>
        <taxon>Agaricomycetidae</taxon>
        <taxon>Agaricales</taxon>
        <taxon>Agaricineae</taxon>
        <taxon>Nidulariaceae</taxon>
        <taxon>Crucibulum</taxon>
    </lineage>
</organism>
<dbReference type="Proteomes" id="UP000308652">
    <property type="component" value="Unassembled WGS sequence"/>
</dbReference>
<gene>
    <name evidence="1" type="ORF">BDQ12DRAFT_418811</name>
</gene>
<dbReference type="OrthoDB" id="3365310at2759"/>